<protein>
    <submittedName>
        <fullName evidence="6">Protein DA1</fullName>
    </submittedName>
</protein>
<dbReference type="Proteomes" id="UP001604336">
    <property type="component" value="Unassembled WGS sequence"/>
</dbReference>
<dbReference type="PANTHER" id="PTHR24209">
    <property type="entry name" value="PROTEIN DA1-RELATED 2"/>
    <property type="match status" value="1"/>
</dbReference>
<dbReference type="InterPro" id="IPR045218">
    <property type="entry name" value="DA1-like"/>
</dbReference>
<dbReference type="GO" id="GO:0046872">
    <property type="term" value="F:metal ion binding"/>
    <property type="evidence" value="ECO:0007669"/>
    <property type="project" value="UniProtKB-KW"/>
</dbReference>
<evidence type="ECO:0000256" key="2">
    <source>
        <dbReference type="ARBA" id="ARBA00022833"/>
    </source>
</evidence>
<proteinExistence type="predicted"/>
<keyword evidence="7" id="KW-1185">Reference proteome</keyword>
<organism evidence="6 7">
    <name type="scientific">Abeliophyllum distichum</name>
    <dbReference type="NCBI Taxonomy" id="126358"/>
    <lineage>
        <taxon>Eukaryota</taxon>
        <taxon>Viridiplantae</taxon>
        <taxon>Streptophyta</taxon>
        <taxon>Embryophyta</taxon>
        <taxon>Tracheophyta</taxon>
        <taxon>Spermatophyta</taxon>
        <taxon>Magnoliopsida</taxon>
        <taxon>eudicotyledons</taxon>
        <taxon>Gunneridae</taxon>
        <taxon>Pentapetalae</taxon>
        <taxon>asterids</taxon>
        <taxon>lamiids</taxon>
        <taxon>Lamiales</taxon>
        <taxon>Oleaceae</taxon>
        <taxon>Forsythieae</taxon>
        <taxon>Abeliophyllum</taxon>
    </lineage>
</organism>
<dbReference type="Gene3D" id="2.10.110.10">
    <property type="entry name" value="Cysteine Rich Protein"/>
    <property type="match status" value="1"/>
</dbReference>
<dbReference type="PROSITE" id="PS00478">
    <property type="entry name" value="LIM_DOMAIN_1"/>
    <property type="match status" value="1"/>
</dbReference>
<evidence type="ECO:0000256" key="4">
    <source>
        <dbReference type="SAM" id="MobiDB-lite"/>
    </source>
</evidence>
<dbReference type="EMBL" id="JBFOLK010000007">
    <property type="protein sequence ID" value="KAL2498341.1"/>
    <property type="molecule type" value="Genomic_DNA"/>
</dbReference>
<feature type="domain" description="LIM zinc-binding" evidence="5">
    <location>
        <begin position="289"/>
        <end position="353"/>
    </location>
</feature>
<name>A0ABD1SCG8_9LAMI</name>
<evidence type="ECO:0000313" key="7">
    <source>
        <dbReference type="Proteomes" id="UP001604336"/>
    </source>
</evidence>
<feature type="region of interest" description="Disordered" evidence="4">
    <location>
        <begin position="258"/>
        <end position="285"/>
    </location>
</feature>
<dbReference type="SMART" id="SM00132">
    <property type="entry name" value="LIM"/>
    <property type="match status" value="1"/>
</dbReference>
<dbReference type="PROSITE" id="PS50023">
    <property type="entry name" value="LIM_DOMAIN_2"/>
    <property type="match status" value="1"/>
</dbReference>
<dbReference type="Pfam" id="PF00412">
    <property type="entry name" value="LIM"/>
    <property type="match status" value="1"/>
</dbReference>
<dbReference type="InterPro" id="IPR001781">
    <property type="entry name" value="Znf_LIM"/>
</dbReference>
<gene>
    <name evidence="6" type="ORF">Adt_23891</name>
</gene>
<comment type="caution">
    <text evidence="6">The sequence shown here is derived from an EMBL/GenBank/DDBJ whole genome shotgun (WGS) entry which is preliminary data.</text>
</comment>
<dbReference type="PANTHER" id="PTHR24209:SF25">
    <property type="entry name" value="PROTEIN DA1-RELATED 1"/>
    <property type="match status" value="1"/>
</dbReference>
<keyword evidence="2 3" id="KW-0862">Zinc</keyword>
<feature type="region of interest" description="Disordered" evidence="4">
    <location>
        <begin position="1"/>
        <end position="29"/>
    </location>
</feature>
<sequence>MDPADHMARFPPRTGRSALTSSPVLLSLNGPPKIKPIGVRLNTRARRGRRASLLRVTMRRACYYKVGSRERRDHVRGVGRVPKGTSPSLDSTAASFAPQGTSHQFSGNSENNDHRFAMYEAQLRQMQHEIEILKNRIPVVVPAEEENGDEDEGLEGKGFLVEEAITILLMGWFSKIFKGSKHKTSEGKYVLRHGSDTEDNYQSNSQDSWVENEDIEISIPSSISEEDQNGKNVIVDIESQLYEDEQLARAIQESLNFEPRIDNRSSRDSDGNGNDSPPMPSSYSSLRGRICAGCKLEIDEMNHGRLLGYSSAVWHAGCFRCSECNQLISEPEEFSMSGSTPYHPSCYQEHFYPKCEVCKDIMQIEYFVLSFWSQKYCKSHLHDGTPRCISCDRLTENVEAKYVELDDGRKHCLECMESAIMDYNEFQPLCLDVQEFYEGLDMKIEQEIPITLVNKKSMHESVYGEEHEHHEKDGIIRGLCRSEEQIGNRIRRRPKLGAGNQESDMTTEPSKLNYNFEVTEILILYGLPRLLTGSILAHEMMHAWLRINGYGTLAEDVVEGICQVLAHMWLENQFIYVSDSSVNPTFQKKLMEYYMYNIETHTSPTYGDGYRAGKEAVIKHGLHNTLQHIWTTRNFPS</sequence>
<dbReference type="InterPro" id="IPR022087">
    <property type="entry name" value="DA1-like_dom"/>
</dbReference>
<keyword evidence="3" id="KW-0440">LIM domain</keyword>
<dbReference type="Pfam" id="PF12315">
    <property type="entry name" value="DA1-like"/>
    <property type="match status" value="1"/>
</dbReference>
<accession>A0ABD1SCG8</accession>
<evidence type="ECO:0000256" key="3">
    <source>
        <dbReference type="PROSITE-ProRule" id="PRU00125"/>
    </source>
</evidence>
<reference evidence="7" key="1">
    <citation type="submission" date="2024-07" db="EMBL/GenBank/DDBJ databases">
        <title>Two chromosome-level genome assemblies of Korean endemic species Abeliophyllum distichum and Forsythia ovata (Oleaceae).</title>
        <authorList>
            <person name="Jang H."/>
        </authorList>
    </citation>
    <scope>NUCLEOTIDE SEQUENCE [LARGE SCALE GENOMIC DNA]</scope>
</reference>
<evidence type="ECO:0000313" key="6">
    <source>
        <dbReference type="EMBL" id="KAL2498341.1"/>
    </source>
</evidence>
<evidence type="ECO:0000256" key="1">
    <source>
        <dbReference type="ARBA" id="ARBA00022723"/>
    </source>
</evidence>
<dbReference type="CDD" id="cd09396">
    <property type="entry name" value="LIM_DA1"/>
    <property type="match status" value="1"/>
</dbReference>
<feature type="compositionally biased region" description="Basic and acidic residues" evidence="4">
    <location>
        <begin position="259"/>
        <end position="270"/>
    </location>
</feature>
<keyword evidence="1 3" id="KW-0479">Metal-binding</keyword>
<evidence type="ECO:0000259" key="5">
    <source>
        <dbReference type="PROSITE" id="PS50023"/>
    </source>
</evidence>
<dbReference type="AlphaFoldDB" id="A0ABD1SCG8"/>